<dbReference type="InterPro" id="IPR002645">
    <property type="entry name" value="STAS_dom"/>
</dbReference>
<dbReference type="Proteomes" id="UP000198661">
    <property type="component" value="Unassembled WGS sequence"/>
</dbReference>
<dbReference type="InterPro" id="IPR036513">
    <property type="entry name" value="STAS_dom_sf"/>
</dbReference>
<dbReference type="CDD" id="cd07043">
    <property type="entry name" value="STAS_anti-anti-sigma_factors"/>
    <property type="match status" value="1"/>
</dbReference>
<dbReference type="PANTHER" id="PTHR33495">
    <property type="entry name" value="ANTI-SIGMA FACTOR ANTAGONIST TM_1081-RELATED-RELATED"/>
    <property type="match status" value="1"/>
</dbReference>
<evidence type="ECO:0000313" key="6">
    <source>
        <dbReference type="EMBL" id="SFG04096.1"/>
    </source>
</evidence>
<dbReference type="OrthoDB" id="9793697at2"/>
<dbReference type="Gene3D" id="3.30.750.24">
    <property type="entry name" value="STAS domain"/>
    <property type="match status" value="1"/>
</dbReference>
<reference evidence="7" key="1">
    <citation type="submission" date="2016-10" db="EMBL/GenBank/DDBJ databases">
        <authorList>
            <person name="Varghese N."/>
            <person name="Submissions S."/>
        </authorList>
    </citation>
    <scope>NUCLEOTIDE SEQUENCE [LARGE SCALE GENOMIC DNA]</scope>
    <source>
        <strain evidence="7">DSM 44945</strain>
    </source>
</reference>
<sequence>MDVTIHEKAESDNVTTLVVEGEVDAYTAPRLRERLLPLCEKAKVVNLDLSKVTYMDSTGLGVLIGAYKALRISSGRLRIYGINPRLERLFQITGLSEIFCVEDKSQGDGKS</sequence>
<evidence type="ECO:0000313" key="7">
    <source>
        <dbReference type="Proteomes" id="UP000198661"/>
    </source>
</evidence>
<dbReference type="AlphaFoldDB" id="A0A1I2NRQ5"/>
<accession>A0A1I2NRQ5</accession>
<dbReference type="PROSITE" id="PS50801">
    <property type="entry name" value="STAS"/>
    <property type="match status" value="1"/>
</dbReference>
<comment type="function">
    <text evidence="3">Positive regulator of sigma-B activity. Non-phosphorylated RsbV binds to RsbW, preventing its association with sigma-B. When phosphorylated, releases RsbW, which is then free to complex with and inactivate sigma-B.</text>
</comment>
<evidence type="ECO:0000256" key="3">
    <source>
        <dbReference type="ARBA" id="ARBA00024670"/>
    </source>
</evidence>
<evidence type="ECO:0000256" key="2">
    <source>
        <dbReference type="ARBA" id="ARBA00022553"/>
    </source>
</evidence>
<proteinExistence type="inferred from homology"/>
<dbReference type="RefSeq" id="WP_092038112.1">
    <property type="nucleotide sequence ID" value="NZ_FOOK01000013.1"/>
</dbReference>
<dbReference type="GO" id="GO:0043856">
    <property type="term" value="F:anti-sigma factor antagonist activity"/>
    <property type="evidence" value="ECO:0007669"/>
    <property type="project" value="InterPro"/>
</dbReference>
<dbReference type="STRING" id="201973.SAMN04488025_11366"/>
<name>A0A1I2NRQ5_9BACL</name>
<dbReference type="SUPFAM" id="SSF52091">
    <property type="entry name" value="SpoIIaa-like"/>
    <property type="match status" value="1"/>
</dbReference>
<protein>
    <recommendedName>
        <fullName evidence="4">Anti-sigma factor antagonist</fullName>
    </recommendedName>
</protein>
<dbReference type="PANTHER" id="PTHR33495:SF9">
    <property type="entry name" value="ANTI-SIGMA-B FACTOR ANTAGONIST"/>
    <property type="match status" value="1"/>
</dbReference>
<evidence type="ECO:0000259" key="5">
    <source>
        <dbReference type="PROSITE" id="PS50801"/>
    </source>
</evidence>
<evidence type="ECO:0000256" key="4">
    <source>
        <dbReference type="RuleBase" id="RU003749"/>
    </source>
</evidence>
<gene>
    <name evidence="6" type="ORF">SAMN04488025_11366</name>
</gene>
<dbReference type="NCBIfam" id="TIGR00377">
    <property type="entry name" value="ant_ant_sig"/>
    <property type="match status" value="1"/>
</dbReference>
<comment type="similarity">
    <text evidence="1 4">Belongs to the anti-sigma-factor antagonist family.</text>
</comment>
<organism evidence="6 7">
    <name type="scientific">Planifilum fulgidum</name>
    <dbReference type="NCBI Taxonomy" id="201973"/>
    <lineage>
        <taxon>Bacteria</taxon>
        <taxon>Bacillati</taxon>
        <taxon>Bacillota</taxon>
        <taxon>Bacilli</taxon>
        <taxon>Bacillales</taxon>
        <taxon>Thermoactinomycetaceae</taxon>
        <taxon>Planifilum</taxon>
    </lineage>
</organism>
<evidence type="ECO:0000256" key="1">
    <source>
        <dbReference type="ARBA" id="ARBA00009013"/>
    </source>
</evidence>
<dbReference type="InterPro" id="IPR003658">
    <property type="entry name" value="Anti-sigma_ant"/>
</dbReference>
<keyword evidence="2" id="KW-0597">Phosphoprotein</keyword>
<feature type="domain" description="STAS" evidence="5">
    <location>
        <begin position="4"/>
        <end position="111"/>
    </location>
</feature>
<dbReference type="EMBL" id="FOOK01000013">
    <property type="protein sequence ID" value="SFG04096.1"/>
    <property type="molecule type" value="Genomic_DNA"/>
</dbReference>
<dbReference type="Pfam" id="PF01740">
    <property type="entry name" value="STAS"/>
    <property type="match status" value="1"/>
</dbReference>
<keyword evidence="7" id="KW-1185">Reference proteome</keyword>